<evidence type="ECO:0000256" key="17">
    <source>
        <dbReference type="RuleBase" id="RU004460"/>
    </source>
</evidence>
<dbReference type="CDD" id="cd06139">
    <property type="entry name" value="DNA_polA_I_Ecoli_like_exo"/>
    <property type="match status" value="1"/>
</dbReference>
<dbReference type="InterPro" id="IPR036279">
    <property type="entry name" value="5-3_exonuclease_C_sf"/>
</dbReference>
<dbReference type="Gene3D" id="3.40.50.1010">
    <property type="entry name" value="5'-nuclease"/>
    <property type="match status" value="1"/>
</dbReference>
<dbReference type="InterPro" id="IPR002562">
    <property type="entry name" value="3'-5'_exonuclease_dom"/>
</dbReference>
<evidence type="ECO:0000256" key="18">
    <source>
        <dbReference type="SAM" id="MobiDB-lite"/>
    </source>
</evidence>
<keyword evidence="5 17" id="KW-0808">Transferase</keyword>
<evidence type="ECO:0000259" key="21">
    <source>
        <dbReference type="SMART" id="SM00482"/>
    </source>
</evidence>
<dbReference type="SUPFAM" id="SSF53098">
    <property type="entry name" value="Ribonuclease H-like"/>
    <property type="match status" value="1"/>
</dbReference>
<keyword evidence="9 17" id="KW-0227">DNA damage</keyword>
<evidence type="ECO:0000256" key="3">
    <source>
        <dbReference type="ARBA" id="ARBA00012417"/>
    </source>
</evidence>
<dbReference type="Pfam" id="PF00476">
    <property type="entry name" value="DNA_pol_A"/>
    <property type="match status" value="1"/>
</dbReference>
<dbReference type="SMART" id="SM00279">
    <property type="entry name" value="HhH2"/>
    <property type="match status" value="1"/>
</dbReference>
<organism evidence="22 23">
    <name type="scientific">Methylobacterium goesingense</name>
    <dbReference type="NCBI Taxonomy" id="243690"/>
    <lineage>
        <taxon>Bacteria</taxon>
        <taxon>Pseudomonadati</taxon>
        <taxon>Pseudomonadota</taxon>
        <taxon>Alphaproteobacteria</taxon>
        <taxon>Hyphomicrobiales</taxon>
        <taxon>Methylobacteriaceae</taxon>
        <taxon>Methylobacterium</taxon>
    </lineage>
</organism>
<evidence type="ECO:0000256" key="9">
    <source>
        <dbReference type="ARBA" id="ARBA00022763"/>
    </source>
</evidence>
<dbReference type="InterPro" id="IPR043502">
    <property type="entry name" value="DNA/RNA_pol_sf"/>
</dbReference>
<dbReference type="EC" id="2.7.7.7" evidence="3 16"/>
<dbReference type="InterPro" id="IPR018320">
    <property type="entry name" value="DNA_polymerase_1"/>
</dbReference>
<accession>A0ABV2L8Q9</accession>
<dbReference type="InterPro" id="IPR029060">
    <property type="entry name" value="PIN-like_dom_sf"/>
</dbReference>
<keyword evidence="8" id="KW-0540">Nuclease</keyword>
<evidence type="ECO:0000313" key="22">
    <source>
        <dbReference type="EMBL" id="MET3693230.1"/>
    </source>
</evidence>
<dbReference type="CDD" id="cd08637">
    <property type="entry name" value="DNA_pol_A_pol_I_C"/>
    <property type="match status" value="1"/>
</dbReference>
<keyword evidence="14 17" id="KW-0234">DNA repair</keyword>
<dbReference type="InterPro" id="IPR020046">
    <property type="entry name" value="5-3_exonucl_a-hlix_arch_N"/>
</dbReference>
<dbReference type="NCBIfam" id="NF004397">
    <property type="entry name" value="PRK05755.1"/>
    <property type="match status" value="1"/>
</dbReference>
<dbReference type="SUPFAM" id="SSF56672">
    <property type="entry name" value="DNA/RNA polymerases"/>
    <property type="match status" value="1"/>
</dbReference>
<dbReference type="InterPro" id="IPR008918">
    <property type="entry name" value="HhH2"/>
</dbReference>
<dbReference type="Gene3D" id="3.30.70.370">
    <property type="match status" value="1"/>
</dbReference>
<dbReference type="SMART" id="SM00474">
    <property type="entry name" value="35EXOc"/>
    <property type="match status" value="1"/>
</dbReference>
<evidence type="ECO:0000256" key="12">
    <source>
        <dbReference type="ARBA" id="ARBA00022932"/>
    </source>
</evidence>
<keyword evidence="13 17" id="KW-0238">DNA-binding</keyword>
<dbReference type="PRINTS" id="PR00868">
    <property type="entry name" value="DNAPOLI"/>
</dbReference>
<gene>
    <name evidence="17" type="primary">polA</name>
    <name evidence="22" type="ORF">ABID43_002777</name>
</gene>
<proteinExistence type="inferred from homology"/>
<dbReference type="Gene3D" id="1.20.1060.10">
    <property type="entry name" value="Taq DNA Polymerase, Chain T, domain 4"/>
    <property type="match status" value="1"/>
</dbReference>
<evidence type="ECO:0000256" key="4">
    <source>
        <dbReference type="ARBA" id="ARBA00020311"/>
    </source>
</evidence>
<evidence type="ECO:0000256" key="10">
    <source>
        <dbReference type="ARBA" id="ARBA00022801"/>
    </source>
</evidence>
<comment type="subunit">
    <text evidence="2">Single-chain monomer with multiple functions.</text>
</comment>
<dbReference type="Pfam" id="PF01367">
    <property type="entry name" value="5_3_exonuc"/>
    <property type="match status" value="1"/>
</dbReference>
<evidence type="ECO:0000256" key="5">
    <source>
        <dbReference type="ARBA" id="ARBA00022679"/>
    </source>
</evidence>
<dbReference type="Pfam" id="PF02739">
    <property type="entry name" value="5_3_exonuc_N"/>
    <property type="match status" value="1"/>
</dbReference>
<evidence type="ECO:0000256" key="6">
    <source>
        <dbReference type="ARBA" id="ARBA00022695"/>
    </source>
</evidence>
<feature type="region of interest" description="Disordered" evidence="18">
    <location>
        <begin position="327"/>
        <end position="397"/>
    </location>
</feature>
<dbReference type="InterPro" id="IPR020045">
    <property type="entry name" value="DNA_polI_H3TH"/>
</dbReference>
<dbReference type="PANTHER" id="PTHR10133">
    <property type="entry name" value="DNA POLYMERASE I"/>
    <property type="match status" value="1"/>
</dbReference>
<evidence type="ECO:0000256" key="2">
    <source>
        <dbReference type="ARBA" id="ARBA00011541"/>
    </source>
</evidence>
<feature type="domain" description="5'-3' exonuclease" evidence="20">
    <location>
        <begin position="16"/>
        <end position="292"/>
    </location>
</feature>
<dbReference type="InterPro" id="IPR001098">
    <property type="entry name" value="DNA-dir_DNA_pol_A_palm_dom"/>
</dbReference>
<dbReference type="EMBL" id="JBEPMM010000007">
    <property type="protein sequence ID" value="MET3693230.1"/>
    <property type="molecule type" value="Genomic_DNA"/>
</dbReference>
<dbReference type="InterPro" id="IPR002298">
    <property type="entry name" value="DNA_polymerase_A"/>
</dbReference>
<keyword evidence="6 17" id="KW-0548">Nucleotidyltransferase</keyword>
<evidence type="ECO:0000313" key="23">
    <source>
        <dbReference type="Proteomes" id="UP001549145"/>
    </source>
</evidence>
<feature type="domain" description="DNA-directed DNA polymerase family A palm" evidence="21">
    <location>
        <begin position="792"/>
        <end position="998"/>
    </location>
</feature>
<comment type="catalytic activity">
    <reaction evidence="15 17">
        <text>DNA(n) + a 2'-deoxyribonucleoside 5'-triphosphate = DNA(n+1) + diphosphate</text>
        <dbReference type="Rhea" id="RHEA:22508"/>
        <dbReference type="Rhea" id="RHEA-COMP:17339"/>
        <dbReference type="Rhea" id="RHEA-COMP:17340"/>
        <dbReference type="ChEBI" id="CHEBI:33019"/>
        <dbReference type="ChEBI" id="CHEBI:61560"/>
        <dbReference type="ChEBI" id="CHEBI:173112"/>
        <dbReference type="EC" id="2.7.7.7"/>
    </reaction>
</comment>
<dbReference type="SMART" id="SM00475">
    <property type="entry name" value="53EXOc"/>
    <property type="match status" value="1"/>
</dbReference>
<dbReference type="InterPro" id="IPR012337">
    <property type="entry name" value="RNaseH-like_sf"/>
</dbReference>
<dbReference type="RefSeq" id="WP_238280858.1">
    <property type="nucleotide sequence ID" value="NZ_BPQL01000103.1"/>
</dbReference>
<evidence type="ECO:0000259" key="20">
    <source>
        <dbReference type="SMART" id="SM00475"/>
    </source>
</evidence>
<evidence type="ECO:0000256" key="15">
    <source>
        <dbReference type="ARBA" id="ARBA00049244"/>
    </source>
</evidence>
<keyword evidence="11 17" id="KW-0269">Exonuclease</keyword>
<protein>
    <recommendedName>
        <fullName evidence="4 16">DNA polymerase I</fullName>
        <ecNumber evidence="3 16">2.7.7.7</ecNumber>
    </recommendedName>
</protein>
<evidence type="ECO:0000256" key="11">
    <source>
        <dbReference type="ARBA" id="ARBA00022839"/>
    </source>
</evidence>
<evidence type="ECO:0000256" key="7">
    <source>
        <dbReference type="ARBA" id="ARBA00022705"/>
    </source>
</evidence>
<dbReference type="SMART" id="SM00482">
    <property type="entry name" value="POLAc"/>
    <property type="match status" value="1"/>
</dbReference>
<evidence type="ECO:0000256" key="16">
    <source>
        <dbReference type="NCBIfam" id="TIGR00593"/>
    </source>
</evidence>
<sequence length="1038" mass="113327">MTAETTSEQKPVGPGDQIILVDGSSFIFRAYFQSINQDQKYNTRPSDGLPTGAVRLFCTKIAQFVQEGAAGVMPTHLAIVFDKSEGSFRKELFPDYKGHRPDAPDDLKRQMPLMRDAVRAFGLQPIELIRYEADDLIATYSRQAEARGAGVIIVSSDKDLMQLVGPLVRFYDFESGSKGKPGYRPERNLDRDAIIAKWEGLNPEQIGDALALIGDTSDNVPGVPGIGLKTAAALIKEYGSLDALLERAAEIKQPKRRETLLASIDQARLSRKLVALEENVPVPVPLDDLRLPKPDPQKLVGFLKAMEFNTLTRRIAQMLHVDPEAVQPDPALLPNREPAPDAPFSLDAPVLPGALGDPVPLDPETASGAPGGEVDPFADLGLPDAAPKPRGPSEPTPANLVAARAAESVKPFDTAAYETIGSVEQLDAWIAEAEEAGVIAVDTETDSLDANNANLVGVSLCVAPGRAAYIPLRHVEPVKGADGDLFGDAKAATDAVQPAAGQIDAAVAIARLKPLLENPGVLKVGQNLKYDFAVLSRHGIRVAPFDDTMLISYVLDAGKGGHGMDELARRHLGHQPITFSDVAGTGRAKITFDRVALDKATAYAAEDADVTLRLWRMMKPRLVAEHRVAVYETLERPLVPVIARMEAEGIRVDRNMLSRLSGDFSQILVRLEEEIQEDAGEKFQVSSPKQIGDILFGKMGLPGAKKTPSGQWATPATLLEELAQAGHPLPKKILEWRQLAKLKSTYTDSLQAHADRETDRVHTSFSLAATTTGRLSSSEPNLQNIPIRTEEGRRIRRAFVAQEGNRLISADYSQIELRLLAHIADIPQLRQAFADGIDIHAATASAMFGVPLAEMTSDLRRRAKTINFGIIYGISAFGLADRLGIGREEAGAFIKQYFERFPGIRAYIDDTRRRCRDLGYVTTLFGRVCHYPQIRSNNPNERASVERQAINAPIQGSAADIIRRAMIRMEDALKAERLNVRMLLQVHDELVFEAPEDEVEKALPVITRIMVDAPAPALTLKVPLVVEARAALNWEEAH</sequence>
<comment type="similarity">
    <text evidence="1 17">Belongs to the DNA polymerase type-A family.</text>
</comment>
<dbReference type="CDD" id="cd09859">
    <property type="entry name" value="PIN_53EXO"/>
    <property type="match status" value="1"/>
</dbReference>
<comment type="caution">
    <text evidence="22">The sequence shown here is derived from an EMBL/GenBank/DDBJ whole genome shotgun (WGS) entry which is preliminary data.</text>
</comment>
<keyword evidence="23" id="KW-1185">Reference proteome</keyword>
<dbReference type="CDD" id="cd09898">
    <property type="entry name" value="H3TH_53EXO"/>
    <property type="match status" value="1"/>
</dbReference>
<dbReference type="Gene3D" id="1.10.150.20">
    <property type="entry name" value="5' to 3' exonuclease, C-terminal subdomain"/>
    <property type="match status" value="2"/>
</dbReference>
<dbReference type="PANTHER" id="PTHR10133:SF27">
    <property type="entry name" value="DNA POLYMERASE NU"/>
    <property type="match status" value="1"/>
</dbReference>
<comment type="function">
    <text evidence="17">In addition to polymerase activity, this DNA polymerase exhibits 3'-5' and 5'-3' exonuclease activity.</text>
</comment>
<dbReference type="PROSITE" id="PS00447">
    <property type="entry name" value="DNA_POLYMERASE_A"/>
    <property type="match status" value="1"/>
</dbReference>
<keyword evidence="12 17" id="KW-0239">DNA-directed DNA polymerase</keyword>
<keyword evidence="10 17" id="KW-0378">Hydrolase</keyword>
<dbReference type="NCBIfam" id="TIGR00593">
    <property type="entry name" value="pola"/>
    <property type="match status" value="1"/>
</dbReference>
<evidence type="ECO:0000256" key="1">
    <source>
        <dbReference type="ARBA" id="ARBA00007705"/>
    </source>
</evidence>
<dbReference type="InterPro" id="IPR002421">
    <property type="entry name" value="5-3_exonuclease"/>
</dbReference>
<evidence type="ECO:0000256" key="14">
    <source>
        <dbReference type="ARBA" id="ARBA00023204"/>
    </source>
</evidence>
<dbReference type="SUPFAM" id="SSF88723">
    <property type="entry name" value="PIN domain-like"/>
    <property type="match status" value="1"/>
</dbReference>
<feature type="domain" description="3'-5' exonuclease" evidence="19">
    <location>
        <begin position="417"/>
        <end position="623"/>
    </location>
</feature>
<evidence type="ECO:0000256" key="8">
    <source>
        <dbReference type="ARBA" id="ARBA00022722"/>
    </source>
</evidence>
<dbReference type="Gene3D" id="3.30.420.10">
    <property type="entry name" value="Ribonuclease H-like superfamily/Ribonuclease H"/>
    <property type="match status" value="1"/>
</dbReference>
<dbReference type="GO" id="GO:0003887">
    <property type="term" value="F:DNA-directed DNA polymerase activity"/>
    <property type="evidence" value="ECO:0007669"/>
    <property type="project" value="UniProtKB-EC"/>
</dbReference>
<evidence type="ECO:0000259" key="19">
    <source>
        <dbReference type="SMART" id="SM00474"/>
    </source>
</evidence>
<dbReference type="SUPFAM" id="SSF47807">
    <property type="entry name" value="5' to 3' exonuclease, C-terminal subdomain"/>
    <property type="match status" value="1"/>
</dbReference>
<evidence type="ECO:0000256" key="13">
    <source>
        <dbReference type="ARBA" id="ARBA00023125"/>
    </source>
</evidence>
<dbReference type="InterPro" id="IPR019760">
    <property type="entry name" value="DNA-dir_DNA_pol_A_CS"/>
</dbReference>
<dbReference type="Proteomes" id="UP001549145">
    <property type="component" value="Unassembled WGS sequence"/>
</dbReference>
<keyword evidence="7 17" id="KW-0235">DNA replication</keyword>
<reference evidence="22 23" key="1">
    <citation type="submission" date="2024-06" db="EMBL/GenBank/DDBJ databases">
        <title>Genomic Encyclopedia of Type Strains, Phase IV (KMG-IV): sequencing the most valuable type-strain genomes for metagenomic binning, comparative biology and taxonomic classification.</title>
        <authorList>
            <person name="Goeker M."/>
        </authorList>
    </citation>
    <scope>NUCLEOTIDE SEQUENCE [LARGE SCALE GENOMIC DNA]</scope>
    <source>
        <strain evidence="22 23">DSM 21331</strain>
    </source>
</reference>
<dbReference type="InterPro" id="IPR036397">
    <property type="entry name" value="RNaseH_sf"/>
</dbReference>
<name>A0ABV2L8Q9_9HYPH</name>
<dbReference type="Pfam" id="PF01612">
    <property type="entry name" value="DNA_pol_A_exo1"/>
    <property type="match status" value="1"/>
</dbReference>